<dbReference type="Gene3D" id="3.30.420.10">
    <property type="entry name" value="Ribonuclease H-like superfamily/Ribonuclease H"/>
    <property type="match status" value="1"/>
</dbReference>
<name>A0A6A3AJV9_HIBSY</name>
<dbReference type="GO" id="GO:0015074">
    <property type="term" value="P:DNA integration"/>
    <property type="evidence" value="ECO:0007669"/>
    <property type="project" value="InterPro"/>
</dbReference>
<dbReference type="InterPro" id="IPR012337">
    <property type="entry name" value="RNaseH-like_sf"/>
</dbReference>
<dbReference type="InterPro" id="IPR001584">
    <property type="entry name" value="Integrase_cat-core"/>
</dbReference>
<dbReference type="PROSITE" id="PS50994">
    <property type="entry name" value="INTEGRASE"/>
    <property type="match status" value="1"/>
</dbReference>
<dbReference type="EMBL" id="VEPZ02000985">
    <property type="protein sequence ID" value="KAE8704891.1"/>
    <property type="molecule type" value="Genomic_DNA"/>
</dbReference>
<gene>
    <name evidence="2" type="ORF">F3Y22_tig00110435pilonHSYRG00130</name>
</gene>
<dbReference type="PANTHER" id="PTHR35046">
    <property type="entry name" value="ZINC KNUCKLE (CCHC-TYPE) FAMILY PROTEIN"/>
    <property type="match status" value="1"/>
</dbReference>
<comment type="caution">
    <text evidence="2">The sequence shown here is derived from an EMBL/GenBank/DDBJ whole genome shotgun (WGS) entry which is preliminary data.</text>
</comment>
<accession>A0A6A3AJV9</accession>
<dbReference type="AlphaFoldDB" id="A0A6A3AJV9"/>
<dbReference type="Pfam" id="PF24626">
    <property type="entry name" value="SH3_Tf2-1"/>
    <property type="match status" value="1"/>
</dbReference>
<evidence type="ECO:0000313" key="3">
    <source>
        <dbReference type="Proteomes" id="UP000436088"/>
    </source>
</evidence>
<dbReference type="Proteomes" id="UP000436088">
    <property type="component" value="Unassembled WGS sequence"/>
</dbReference>
<evidence type="ECO:0000313" key="2">
    <source>
        <dbReference type="EMBL" id="KAE8704891.1"/>
    </source>
</evidence>
<protein>
    <submittedName>
        <fullName evidence="2">Detected protein of confused Function</fullName>
    </submittedName>
</protein>
<dbReference type="Pfam" id="PF00665">
    <property type="entry name" value="rve"/>
    <property type="match status" value="1"/>
</dbReference>
<reference evidence="2" key="1">
    <citation type="submission" date="2019-09" db="EMBL/GenBank/DDBJ databases">
        <title>Draft genome information of white flower Hibiscus syriacus.</title>
        <authorList>
            <person name="Kim Y.-M."/>
        </authorList>
    </citation>
    <scope>NUCLEOTIDE SEQUENCE [LARGE SCALE GENOMIC DNA]</scope>
    <source>
        <strain evidence="2">YM2019G1</strain>
    </source>
</reference>
<sequence>MDFVLGLPRTQRASDSIFVVVDRFSKMAHFVACRKTMDADRIAHLYFKEIVRLHGVPRSITSDRDTKFISHFWKSLWGKLGTQLNFSSAYHPQTDGQTEVVNRSLGNLLRFLAGTKLKQWDLALPQAEFAYNRSKNRTTGLSPFEIVYGQNPSGTIHESNTKYKTRVDNHRRQVLFDVGDFVWAVLTRDRFPVGEYNKLKDRKIGPCEVVQKINDNAYRLRLPSHLKTSDVFNVKHLSHCFVDPDDTTLNSRTSSFQPGVTDAVGSETDDAELSDCTLMALRYHELADQRKGGN</sequence>
<dbReference type="SUPFAM" id="SSF53098">
    <property type="entry name" value="Ribonuclease H-like"/>
    <property type="match status" value="1"/>
</dbReference>
<feature type="domain" description="Integrase catalytic" evidence="1">
    <location>
        <begin position="1"/>
        <end position="151"/>
    </location>
</feature>
<proteinExistence type="predicted"/>
<evidence type="ECO:0000259" key="1">
    <source>
        <dbReference type="PROSITE" id="PS50994"/>
    </source>
</evidence>
<dbReference type="InterPro" id="IPR056924">
    <property type="entry name" value="SH3_Tf2-1"/>
</dbReference>
<dbReference type="GO" id="GO:0003676">
    <property type="term" value="F:nucleic acid binding"/>
    <property type="evidence" value="ECO:0007669"/>
    <property type="project" value="InterPro"/>
</dbReference>
<organism evidence="2 3">
    <name type="scientific">Hibiscus syriacus</name>
    <name type="common">Rose of Sharon</name>
    <dbReference type="NCBI Taxonomy" id="106335"/>
    <lineage>
        <taxon>Eukaryota</taxon>
        <taxon>Viridiplantae</taxon>
        <taxon>Streptophyta</taxon>
        <taxon>Embryophyta</taxon>
        <taxon>Tracheophyta</taxon>
        <taxon>Spermatophyta</taxon>
        <taxon>Magnoliopsida</taxon>
        <taxon>eudicotyledons</taxon>
        <taxon>Gunneridae</taxon>
        <taxon>Pentapetalae</taxon>
        <taxon>rosids</taxon>
        <taxon>malvids</taxon>
        <taxon>Malvales</taxon>
        <taxon>Malvaceae</taxon>
        <taxon>Malvoideae</taxon>
        <taxon>Hibiscus</taxon>
    </lineage>
</organism>
<dbReference type="PANTHER" id="PTHR35046:SF18">
    <property type="entry name" value="RNA-DIRECTED DNA POLYMERASE"/>
    <property type="match status" value="1"/>
</dbReference>
<keyword evidence="3" id="KW-1185">Reference proteome</keyword>
<dbReference type="InterPro" id="IPR036397">
    <property type="entry name" value="RNaseH_sf"/>
</dbReference>